<protein>
    <submittedName>
        <fullName evidence="1">Uncharacterized protein</fullName>
    </submittedName>
</protein>
<organism evidence="1 2">
    <name type="scientific">Vitis vinifera</name>
    <name type="common">Grape</name>
    <dbReference type="NCBI Taxonomy" id="29760"/>
    <lineage>
        <taxon>Eukaryota</taxon>
        <taxon>Viridiplantae</taxon>
        <taxon>Streptophyta</taxon>
        <taxon>Embryophyta</taxon>
        <taxon>Tracheophyta</taxon>
        <taxon>Spermatophyta</taxon>
        <taxon>Magnoliopsida</taxon>
        <taxon>eudicotyledons</taxon>
        <taxon>Gunneridae</taxon>
        <taxon>Pentapetalae</taxon>
        <taxon>rosids</taxon>
        <taxon>Vitales</taxon>
        <taxon>Vitaceae</taxon>
        <taxon>Viteae</taxon>
        <taxon>Vitis</taxon>
    </lineage>
</organism>
<evidence type="ECO:0000313" key="1">
    <source>
        <dbReference type="EMBL" id="RVW40357.1"/>
    </source>
</evidence>
<dbReference type="EMBL" id="QGNW01001460">
    <property type="protein sequence ID" value="RVW40357.1"/>
    <property type="molecule type" value="Genomic_DNA"/>
</dbReference>
<dbReference type="AlphaFoldDB" id="A0A438DYA0"/>
<proteinExistence type="predicted"/>
<reference evidence="1 2" key="1">
    <citation type="journal article" date="2018" name="PLoS Genet.">
        <title>Population sequencing reveals clonal diversity and ancestral inbreeding in the grapevine cultivar Chardonnay.</title>
        <authorList>
            <person name="Roach M.J."/>
            <person name="Johnson D.L."/>
            <person name="Bohlmann J."/>
            <person name="van Vuuren H.J."/>
            <person name="Jones S.J."/>
            <person name="Pretorius I.S."/>
            <person name="Schmidt S.A."/>
            <person name="Borneman A.R."/>
        </authorList>
    </citation>
    <scope>NUCLEOTIDE SEQUENCE [LARGE SCALE GENOMIC DNA]</scope>
    <source>
        <strain evidence="2">cv. Chardonnay</strain>
        <tissue evidence="1">Leaf</tissue>
    </source>
</reference>
<gene>
    <name evidence="1" type="ORF">CK203_092449</name>
</gene>
<comment type="caution">
    <text evidence="1">The sequence shown here is derived from an EMBL/GenBank/DDBJ whole genome shotgun (WGS) entry which is preliminary data.</text>
</comment>
<dbReference type="Proteomes" id="UP000288805">
    <property type="component" value="Unassembled WGS sequence"/>
</dbReference>
<sequence>MADRKLWEMEKVTGMKHGWLGGGWSKFKETFFGEEGPLRGDLTWQVSNRKYREEKGGWCTWEVREVYGVGVMESHQEGGGCVKLQSCLFTSSKEALVEEVWSHSPEEGVGLLALLGISMIKRWRARSASF</sequence>
<accession>A0A438DYA0</accession>
<evidence type="ECO:0000313" key="2">
    <source>
        <dbReference type="Proteomes" id="UP000288805"/>
    </source>
</evidence>
<name>A0A438DYA0_VITVI</name>